<evidence type="ECO:0000259" key="2">
    <source>
        <dbReference type="PROSITE" id="PS50937"/>
    </source>
</evidence>
<evidence type="ECO:0000313" key="3">
    <source>
        <dbReference type="EMBL" id="QFZ18328.1"/>
    </source>
</evidence>
<dbReference type="Pfam" id="PF13411">
    <property type="entry name" value="MerR_1"/>
    <property type="match status" value="1"/>
</dbReference>
<dbReference type="Gene3D" id="1.10.1660.10">
    <property type="match status" value="1"/>
</dbReference>
<organism evidence="3 4">
    <name type="scientific">Saccharothrix syringae</name>
    <name type="common">Nocardiopsis syringae</name>
    <dbReference type="NCBI Taxonomy" id="103733"/>
    <lineage>
        <taxon>Bacteria</taxon>
        <taxon>Bacillati</taxon>
        <taxon>Actinomycetota</taxon>
        <taxon>Actinomycetes</taxon>
        <taxon>Pseudonocardiales</taxon>
        <taxon>Pseudonocardiaceae</taxon>
        <taxon>Saccharothrix</taxon>
    </lineage>
</organism>
<name>A0A5Q0GWK1_SACSY</name>
<dbReference type="PANTHER" id="PTHR30204:SF97">
    <property type="entry name" value="MERR FAMILY REGULATORY PROTEIN"/>
    <property type="match status" value="1"/>
</dbReference>
<protein>
    <submittedName>
        <fullName evidence="3">MerR family transcriptional regulator</fullName>
    </submittedName>
</protein>
<reference evidence="4" key="1">
    <citation type="journal article" date="2021" name="Curr. Microbiol.">
        <title>Complete genome of nocamycin-producing strain Saccharothrix syringae NRRL B-16468 reveals the biosynthetic potential for secondary metabolites.</title>
        <authorList>
            <person name="Mo X."/>
            <person name="Yang S."/>
        </authorList>
    </citation>
    <scope>NUCLEOTIDE SEQUENCE [LARGE SCALE GENOMIC DNA]</scope>
    <source>
        <strain evidence="4">ATCC 51364 / DSM 43886 / JCM 6844 / KCTC 9398 / NBRC 14523 / NRRL B-16468 / INA 2240</strain>
    </source>
</reference>
<dbReference type="InterPro" id="IPR000551">
    <property type="entry name" value="MerR-type_HTH_dom"/>
</dbReference>
<evidence type="ECO:0000256" key="1">
    <source>
        <dbReference type="ARBA" id="ARBA00023125"/>
    </source>
</evidence>
<dbReference type="EMBL" id="CP034550">
    <property type="protein sequence ID" value="QFZ18328.1"/>
    <property type="molecule type" value="Genomic_DNA"/>
</dbReference>
<dbReference type="OrthoDB" id="7849865at2"/>
<dbReference type="SUPFAM" id="SSF46955">
    <property type="entry name" value="Putative DNA-binding domain"/>
    <property type="match status" value="1"/>
</dbReference>
<keyword evidence="1" id="KW-0238">DNA-binding</keyword>
<dbReference type="PROSITE" id="PS50937">
    <property type="entry name" value="HTH_MERR_2"/>
    <property type="match status" value="1"/>
</dbReference>
<accession>A0A5Q0GWK1</accession>
<gene>
    <name evidence="3" type="ORF">EKG83_13290</name>
</gene>
<evidence type="ECO:0000313" key="4">
    <source>
        <dbReference type="Proteomes" id="UP000325787"/>
    </source>
</evidence>
<dbReference type="KEGG" id="ssyi:EKG83_13290"/>
<feature type="domain" description="HTH merR-type" evidence="2">
    <location>
        <begin position="1"/>
        <end position="71"/>
    </location>
</feature>
<dbReference type="PANTHER" id="PTHR30204">
    <property type="entry name" value="REDOX-CYCLING DRUG-SENSING TRANSCRIPTIONAL ACTIVATOR SOXR"/>
    <property type="match status" value="1"/>
</dbReference>
<dbReference type="SMART" id="SM00422">
    <property type="entry name" value="HTH_MERR"/>
    <property type="match status" value="1"/>
</dbReference>
<dbReference type="RefSeq" id="WP_033430820.1">
    <property type="nucleotide sequence ID" value="NZ_CP034550.1"/>
</dbReference>
<dbReference type="GO" id="GO:0003700">
    <property type="term" value="F:DNA-binding transcription factor activity"/>
    <property type="evidence" value="ECO:0007669"/>
    <property type="project" value="InterPro"/>
</dbReference>
<proteinExistence type="predicted"/>
<dbReference type="Proteomes" id="UP000325787">
    <property type="component" value="Chromosome"/>
</dbReference>
<dbReference type="InterPro" id="IPR047057">
    <property type="entry name" value="MerR_fam"/>
</dbReference>
<dbReference type="InterPro" id="IPR009061">
    <property type="entry name" value="DNA-bd_dom_put_sf"/>
</dbReference>
<keyword evidence="4" id="KW-1185">Reference proteome</keyword>
<dbReference type="GO" id="GO:0003677">
    <property type="term" value="F:DNA binding"/>
    <property type="evidence" value="ECO:0007669"/>
    <property type="project" value="UniProtKB-KW"/>
</dbReference>
<sequence length="242" mass="26405">MLSISEFSEMCRLSPQTLRFYHSTGLLVPAGVDERTGYRSYAFEQVERAMLIGVLRGAGMGVDLVRRALDEPGAAPGLLERHREEVERLRRAQDEAIGDARALLASAPEVRVRRVPAMTVLAKPVPGDWDEGDAASAAAARELVEAARARGAVVSGPPWRSWAAERHWLVELPVEGCPGARDFAAREELSVFLPGRGTTAKYATALSRLLGHPLDGAYADVSRMRHVLHDDGVEFTAAIRRT</sequence>
<dbReference type="AlphaFoldDB" id="A0A5Q0GWK1"/>